<evidence type="ECO:0000256" key="5">
    <source>
        <dbReference type="ARBA" id="ARBA00022694"/>
    </source>
</evidence>
<keyword evidence="5" id="KW-0819">tRNA processing</keyword>
<comment type="similarity">
    <text evidence="3">Belongs to the RNase Z family.</text>
</comment>
<evidence type="ECO:0000256" key="4">
    <source>
        <dbReference type="ARBA" id="ARBA00012477"/>
    </source>
</evidence>
<comment type="caution">
    <text evidence="11">The sequence shown here is derived from an EMBL/GenBank/DDBJ whole genome shotgun (WGS) entry which is preliminary data.</text>
</comment>
<name>A0ABP0VI19_9BRYO</name>
<keyword evidence="9" id="KW-0378">Hydrolase</keyword>
<dbReference type="EMBL" id="CAXAQS010000978">
    <property type="protein sequence ID" value="CAK9254073.1"/>
    <property type="molecule type" value="Genomic_DNA"/>
</dbReference>
<evidence type="ECO:0000256" key="6">
    <source>
        <dbReference type="ARBA" id="ARBA00022722"/>
    </source>
</evidence>
<organism evidence="11 12">
    <name type="scientific">Sphagnum jensenii</name>
    <dbReference type="NCBI Taxonomy" id="128206"/>
    <lineage>
        <taxon>Eukaryota</taxon>
        <taxon>Viridiplantae</taxon>
        <taxon>Streptophyta</taxon>
        <taxon>Embryophyta</taxon>
        <taxon>Bryophyta</taxon>
        <taxon>Sphagnophytina</taxon>
        <taxon>Sphagnopsida</taxon>
        <taxon>Sphagnales</taxon>
        <taxon>Sphagnaceae</taxon>
        <taxon>Sphagnum</taxon>
    </lineage>
</organism>
<evidence type="ECO:0000256" key="1">
    <source>
        <dbReference type="ARBA" id="ARBA00000402"/>
    </source>
</evidence>
<dbReference type="SUPFAM" id="SSF56281">
    <property type="entry name" value="Metallo-hydrolase/oxidoreductase"/>
    <property type="match status" value="1"/>
</dbReference>
<evidence type="ECO:0000313" key="12">
    <source>
        <dbReference type="Proteomes" id="UP001497444"/>
    </source>
</evidence>
<keyword evidence="8" id="KW-0255">Endonuclease</keyword>
<dbReference type="Gene3D" id="3.60.15.10">
    <property type="entry name" value="Ribonuclease Z/Hydroxyacylglutathione hydrolase-like"/>
    <property type="match status" value="2"/>
</dbReference>
<evidence type="ECO:0000256" key="7">
    <source>
        <dbReference type="ARBA" id="ARBA00022723"/>
    </source>
</evidence>
<comment type="cofactor">
    <cofactor evidence="2">
        <name>Zn(2+)</name>
        <dbReference type="ChEBI" id="CHEBI:29105"/>
    </cofactor>
</comment>
<evidence type="ECO:0000313" key="11">
    <source>
        <dbReference type="EMBL" id="CAK9254073.1"/>
    </source>
</evidence>
<keyword evidence="6" id="KW-0540">Nuclease</keyword>
<dbReference type="EC" id="3.1.26.11" evidence="4"/>
<evidence type="ECO:0000256" key="9">
    <source>
        <dbReference type="ARBA" id="ARBA00022801"/>
    </source>
</evidence>
<dbReference type="PANTHER" id="PTHR12553">
    <property type="entry name" value="ZINC PHOSPHODIESTERASE ELAC PROTEIN 2"/>
    <property type="match status" value="1"/>
</dbReference>
<accession>A0ABP0VI19</accession>
<dbReference type="PANTHER" id="PTHR12553:SF49">
    <property type="entry name" value="ZINC PHOSPHODIESTERASE ELAC PROTEIN 2"/>
    <property type="match status" value="1"/>
</dbReference>
<evidence type="ECO:0000256" key="10">
    <source>
        <dbReference type="ARBA" id="ARBA00022833"/>
    </source>
</evidence>
<reference evidence="11" key="1">
    <citation type="submission" date="2024-02" db="EMBL/GenBank/DDBJ databases">
        <authorList>
            <consortium name="ELIXIR-Norway"/>
            <consortium name="Elixir Norway"/>
        </authorList>
    </citation>
    <scope>NUCLEOTIDE SEQUENCE</scope>
</reference>
<evidence type="ECO:0000256" key="8">
    <source>
        <dbReference type="ARBA" id="ARBA00022759"/>
    </source>
</evidence>
<dbReference type="InterPro" id="IPR036866">
    <property type="entry name" value="RibonucZ/Hydroxyglut_hydro"/>
</dbReference>
<dbReference type="InterPro" id="IPR047151">
    <property type="entry name" value="RNZ2-like"/>
</dbReference>
<dbReference type="Proteomes" id="UP001497444">
    <property type="component" value="Unassembled WGS sequence"/>
</dbReference>
<proteinExistence type="inferred from homology"/>
<sequence>MNYYKALEQPAEQRRAIVKFIAYCKSKLTEVGNINKLFFNDDEEGAAEVFNSTNSNNVATNASPDTTSSLNKNHFLTDNNVTANQNAANFLRDSLSRKRKSTQVLSAITTVQKCYHNLRPNVNNNSPFFILSKTTDIEILFLGTGCATPSKHRSSSSIIIKIPHVDALDGFENKGAVSPRSADSDAVMGEDVYILLDVGEGTTRQLYQSVSGNSNEYVHILLHTYVIWISHHHADHCSGFTHFIETEDCVELHSMTDTLFAGLTIPIAQITHNRIKRLTSIPVHHCKESYGVVLELRRGLKIVYSGDCRPSEALIRAGQLQFCCVIILCNASVVDVP</sequence>
<comment type="catalytic activity">
    <reaction evidence="1">
        <text>Endonucleolytic cleavage of RNA, removing extra 3' nucleotides from tRNA precursor, generating 3' termini of tRNAs. A 3'-hydroxy group is left at the tRNA terminus and a 5'-phosphoryl group is left at the trailer molecule.</text>
        <dbReference type="EC" id="3.1.26.11"/>
    </reaction>
</comment>
<keyword evidence="7" id="KW-0479">Metal-binding</keyword>
<evidence type="ECO:0000256" key="2">
    <source>
        <dbReference type="ARBA" id="ARBA00001947"/>
    </source>
</evidence>
<gene>
    <name evidence="11" type="ORF">CSSPJE1EN1_LOCUS29451</name>
</gene>
<evidence type="ECO:0000256" key="3">
    <source>
        <dbReference type="ARBA" id="ARBA00007823"/>
    </source>
</evidence>
<keyword evidence="12" id="KW-1185">Reference proteome</keyword>
<protein>
    <recommendedName>
        <fullName evidence="4">ribonuclease Z</fullName>
        <ecNumber evidence="4">3.1.26.11</ecNumber>
    </recommendedName>
</protein>
<keyword evidence="10" id="KW-0862">Zinc</keyword>